<comment type="caution">
    <text evidence="2">The sequence shown here is derived from an EMBL/GenBank/DDBJ whole genome shotgun (WGS) entry which is preliminary data.</text>
</comment>
<name>A0ABX9QK39_9BACT</name>
<keyword evidence="3" id="KW-1185">Reference proteome</keyword>
<dbReference type="Gene3D" id="3.10.170.10">
    <property type="match status" value="1"/>
</dbReference>
<proteinExistence type="predicted"/>
<dbReference type="Gene3D" id="1.10.390.10">
    <property type="entry name" value="Neutral Protease Domain 2"/>
    <property type="match status" value="1"/>
</dbReference>
<dbReference type="RefSeq" id="WP_120584486.1">
    <property type="nucleotide sequence ID" value="NZ_RAWI01000105.1"/>
</dbReference>
<accession>A0ABX9QK39</accession>
<reference evidence="2 3" key="1">
    <citation type="submission" date="2018-09" db="EMBL/GenBank/DDBJ databases">
        <authorList>
            <person name="Livingstone P.G."/>
            <person name="Whitworth D.E."/>
        </authorList>
    </citation>
    <scope>NUCLEOTIDE SEQUENCE [LARGE SCALE GENOMIC DNA]</scope>
    <source>
        <strain evidence="2 3">CA031B</strain>
    </source>
</reference>
<dbReference type="InterPro" id="IPR013783">
    <property type="entry name" value="Ig-like_fold"/>
</dbReference>
<dbReference type="PANTHER" id="PTHR33794:SF1">
    <property type="entry name" value="BACILLOLYSIN"/>
    <property type="match status" value="1"/>
</dbReference>
<dbReference type="Gene3D" id="2.60.40.10">
    <property type="entry name" value="Immunoglobulins"/>
    <property type="match status" value="3"/>
</dbReference>
<dbReference type="SUPFAM" id="SSF55486">
    <property type="entry name" value="Metalloproteases ('zincins'), catalytic domain"/>
    <property type="match status" value="1"/>
</dbReference>
<organism evidence="2 3">
    <name type="scientific">Corallococcus praedator</name>
    <dbReference type="NCBI Taxonomy" id="2316724"/>
    <lineage>
        <taxon>Bacteria</taxon>
        <taxon>Pseudomonadati</taxon>
        <taxon>Myxococcota</taxon>
        <taxon>Myxococcia</taxon>
        <taxon>Myxococcales</taxon>
        <taxon>Cystobacterineae</taxon>
        <taxon>Myxococcaceae</taxon>
        <taxon>Corallococcus</taxon>
    </lineage>
</organism>
<gene>
    <name evidence="2" type="ORF">D7Y13_16120</name>
</gene>
<dbReference type="PROSITE" id="PS51257">
    <property type="entry name" value="PROKAR_LIPOPROTEIN"/>
    <property type="match status" value="1"/>
</dbReference>
<feature type="domain" description="Peptidase M4" evidence="1">
    <location>
        <begin position="220"/>
        <end position="382"/>
    </location>
</feature>
<dbReference type="InterPro" id="IPR027268">
    <property type="entry name" value="Peptidase_M4/M1_CTD_sf"/>
</dbReference>
<evidence type="ECO:0000313" key="3">
    <source>
        <dbReference type="Proteomes" id="UP000278907"/>
    </source>
</evidence>
<dbReference type="Pfam" id="PF01447">
    <property type="entry name" value="Peptidase_M4"/>
    <property type="match status" value="1"/>
</dbReference>
<sequence length="1135" mass="122744">MRFRRWLPFSLIVVLSSCNPAEVEPESPEGEKLQAQAEQLASERGFSLQEVTLVPALEGAGNRHTLHLKGVPVWGLEAKTVNGRTLFTNARFEPTSPVDTESRITQAQAEVAVLEAMKDASARVEDLRLVLLPQVEHRQRKDALLPASGRANAVHFERVVTGMRLIYRLRLSTGTSPGWARSWSAQVDAHSGQVLRLEPLEVNALGTPQALPPLGTFRNATGYGRYAGTFTFSTRYDTDEELYLLQDERTNTYMAYSKPSESGTTVIEPYESDDASFGDGQIFNTNNDMLSANGETAAVDALHAVNLAWSVYETFLSRSGPTGLGYGMNIRVHQPSNNATYSPHPTRPTVMIGYAGLMFPPGNPRSPLATADIVGHELGHDFFMREVAGNPVNFPAELSELQGMNEGTGDIFGFITELGRDTVRARRPLSGIDTTTLKPSNLTLGEDSGLIVRNILSPQYPEWFKYIGQEPVHRAGGPLGRMFLLLAYGCTPMPTSGGPGPWNCSLVPEGFTGLGPAEALRVWGLAVQSLPMGADYVQARHSALAAAHTRDVTYGGPRMRAVAYAFAAINVGFAPDVTPPQTTLSCLQVDRDIECSGTITDAEIPNQYNTPPQLVVDGGALTVTLSGWDFTELLSGATLASGTHTLQLKAWDYWNNLTTRTVSVVLDKTGPTASVTRSGPPKEPRLSVTASDASGVLMVEFKKGAQDIVPTVFSPPYDALFNTSTWTDGTHDITVNVFDVYGNVTVLHHALKVDNTRPAVAMTVSGSAPPFSVNATVSDASEVTRVDFKMDMLVFATRTNNASSYQAQYSPSDALSHNLHMEVTDAFGNKGVAMVAAPRDQTPPQVTASKTQVGSIVRLQVSTSDTCDIQYPYSLYVDANLVAQPTTPSYLLEFGASMAGGPHMFQALVRDRCGNLTNFQTVFVKDVTPPVITSILRDDSQPKKPKFTVQCTDDEAVHHVEMRENGVVKQIDTLAPYEFVVDTTGRQDGNYTVLFHCADTGGLASTPETRTVVADNTGPAFIASMFGGARSYLINAENVSDPRGISSVWMSTLFGLSFSVMLTQPPYSVQWTIPPNINITSGALISFLAIDSWGNETLRAFQCPVNTNSTVNTYALCTPVPAWAPPPVETAFPGP</sequence>
<dbReference type="Pfam" id="PF17957">
    <property type="entry name" value="Big_7"/>
    <property type="match status" value="2"/>
</dbReference>
<dbReference type="InterPro" id="IPR013856">
    <property type="entry name" value="Peptidase_M4_domain"/>
</dbReference>
<dbReference type="EMBL" id="RAWI01000105">
    <property type="protein sequence ID" value="RKI08371.1"/>
    <property type="molecule type" value="Genomic_DNA"/>
</dbReference>
<evidence type="ECO:0000313" key="2">
    <source>
        <dbReference type="EMBL" id="RKI08371.1"/>
    </source>
</evidence>
<dbReference type="InterPro" id="IPR050728">
    <property type="entry name" value="Zinc_Metalloprotease_M4"/>
</dbReference>
<evidence type="ECO:0000259" key="1">
    <source>
        <dbReference type="Pfam" id="PF01447"/>
    </source>
</evidence>
<dbReference type="Proteomes" id="UP000278907">
    <property type="component" value="Unassembled WGS sequence"/>
</dbReference>
<dbReference type="PANTHER" id="PTHR33794">
    <property type="entry name" value="BACILLOLYSIN"/>
    <property type="match status" value="1"/>
</dbReference>
<protein>
    <recommendedName>
        <fullName evidence="1">Peptidase M4 domain-containing protein</fullName>
    </recommendedName>
</protein>